<proteinExistence type="predicted"/>
<name>A0A9D4Z8Q6_ADICA</name>
<sequence length="216" mass="24256">MCCRTCKPAPFYARILPSRSIVTFCTFANRVFIHAAQRRFSAFSRISRQGKALYGTTKERNHECQQGDSQTVAAQVLGLINLPKNTGYGPSWLLFLVFLFFTSPTLAHRQVPSPNSLLPHCTGLRAPSSAAHGIFFIPRWVRQMIVYGGIGFSCVLFAVAFCWCIAHELQNRIKTDDLDKYAAPSCAATRERKRSKYQSVIDLIETPAWMKTEAEG</sequence>
<evidence type="ECO:0008006" key="4">
    <source>
        <dbReference type="Google" id="ProtNLM"/>
    </source>
</evidence>
<gene>
    <name evidence="2" type="ORF">GOP47_0019052</name>
</gene>
<feature type="transmembrane region" description="Helical" evidence="1">
    <location>
        <begin position="145"/>
        <end position="166"/>
    </location>
</feature>
<keyword evidence="1" id="KW-1133">Transmembrane helix</keyword>
<keyword evidence="1" id="KW-0472">Membrane</keyword>
<comment type="caution">
    <text evidence="2">The sequence shown here is derived from an EMBL/GenBank/DDBJ whole genome shotgun (WGS) entry which is preliminary data.</text>
</comment>
<feature type="transmembrane region" description="Helical" evidence="1">
    <location>
        <begin position="87"/>
        <end position="107"/>
    </location>
</feature>
<organism evidence="2 3">
    <name type="scientific">Adiantum capillus-veneris</name>
    <name type="common">Maidenhair fern</name>
    <dbReference type="NCBI Taxonomy" id="13818"/>
    <lineage>
        <taxon>Eukaryota</taxon>
        <taxon>Viridiplantae</taxon>
        <taxon>Streptophyta</taxon>
        <taxon>Embryophyta</taxon>
        <taxon>Tracheophyta</taxon>
        <taxon>Polypodiopsida</taxon>
        <taxon>Polypodiidae</taxon>
        <taxon>Polypodiales</taxon>
        <taxon>Pteridineae</taxon>
        <taxon>Pteridaceae</taxon>
        <taxon>Vittarioideae</taxon>
        <taxon>Adiantum</taxon>
    </lineage>
</organism>
<evidence type="ECO:0000313" key="3">
    <source>
        <dbReference type="Proteomes" id="UP000886520"/>
    </source>
</evidence>
<evidence type="ECO:0000313" key="2">
    <source>
        <dbReference type="EMBL" id="KAI5066428.1"/>
    </source>
</evidence>
<evidence type="ECO:0000256" key="1">
    <source>
        <dbReference type="SAM" id="Phobius"/>
    </source>
</evidence>
<keyword evidence="3" id="KW-1185">Reference proteome</keyword>
<reference evidence="2" key="1">
    <citation type="submission" date="2021-01" db="EMBL/GenBank/DDBJ databases">
        <title>Adiantum capillus-veneris genome.</title>
        <authorList>
            <person name="Fang Y."/>
            <person name="Liao Q."/>
        </authorList>
    </citation>
    <scope>NUCLEOTIDE SEQUENCE</scope>
    <source>
        <strain evidence="2">H3</strain>
        <tissue evidence="2">Leaf</tissue>
    </source>
</reference>
<dbReference type="AlphaFoldDB" id="A0A9D4Z8Q6"/>
<dbReference type="OrthoDB" id="10560382at2759"/>
<dbReference type="Proteomes" id="UP000886520">
    <property type="component" value="Chromosome 18"/>
</dbReference>
<protein>
    <recommendedName>
        <fullName evidence="4">Transmembrane protein</fullName>
    </recommendedName>
</protein>
<accession>A0A9D4Z8Q6</accession>
<keyword evidence="1" id="KW-0812">Transmembrane</keyword>
<dbReference type="EMBL" id="JABFUD020000018">
    <property type="protein sequence ID" value="KAI5066428.1"/>
    <property type="molecule type" value="Genomic_DNA"/>
</dbReference>